<dbReference type="STRING" id="1451189.CFAL_00740"/>
<evidence type="ECO:0000313" key="4">
    <source>
        <dbReference type="EMBL" id="RIX34162.1"/>
    </source>
</evidence>
<protein>
    <submittedName>
        <fullName evidence="4">Patatin family protein</fullName>
    </submittedName>
</protein>
<dbReference type="EMBL" id="QXJK01000009">
    <property type="protein sequence ID" value="RIX34162.1"/>
    <property type="molecule type" value="Genomic_DNA"/>
</dbReference>
<dbReference type="Gene3D" id="3.40.1090.10">
    <property type="entry name" value="Cytosolic phospholipase A2 catalytic domain"/>
    <property type="match status" value="1"/>
</dbReference>
<dbReference type="Proteomes" id="UP000285278">
    <property type="component" value="Unassembled WGS sequence"/>
</dbReference>
<keyword evidence="1 2" id="KW-0443">Lipid metabolism</keyword>
<dbReference type="GO" id="GO:0016787">
    <property type="term" value="F:hydrolase activity"/>
    <property type="evidence" value="ECO:0007669"/>
    <property type="project" value="UniProtKB-UniRule"/>
</dbReference>
<name>A0A418Q635_9CORY</name>
<reference evidence="4 5" key="1">
    <citation type="submission" date="2018-09" db="EMBL/GenBank/DDBJ databases">
        <title>Optimization and identification of Corynebacterium falsenii FN1-14 from fish paste.</title>
        <authorList>
            <person name="Daroonpunt R."/>
            <person name="Tanasupawat S."/>
        </authorList>
    </citation>
    <scope>NUCLEOTIDE SEQUENCE [LARGE SCALE GENOMIC DNA]</scope>
    <source>
        <strain evidence="4 5">FN1-14</strain>
    </source>
</reference>
<dbReference type="Pfam" id="PF01734">
    <property type="entry name" value="Patatin"/>
    <property type="match status" value="1"/>
</dbReference>
<comment type="caution">
    <text evidence="4">The sequence shown here is derived from an EMBL/GenBank/DDBJ whole genome shotgun (WGS) entry which is preliminary data.</text>
</comment>
<feature type="active site" description="Nucleophile" evidence="2">
    <location>
        <position position="27"/>
    </location>
</feature>
<sequence>MRAVYSAALVEALIEADVDFRWVYGNSASTSHVAFYITKDVDRMRQTFTTFPSHPEFGGLRAWVRGRGFFNAEFVFGRATEPDHPLNMDWDAFNNSPVNYRITGFNALTGHTEHWGREDIHSPKDFYLRARASSSLPFFMPPVWIDGAPWYDGAFGPTGRLPLDSPAVDGFDRVFVATTRTRDYRKAPGHIDYLVRKRFTAYPHLAESIITRHERYNQTKDHLLEMEREGRAYIFTPESITIGNGNRNRKRLEEAYSRGLEQARREMPAIVDFLRAGETNARAGETGSRETDPR</sequence>
<keyword evidence="2" id="KW-0442">Lipid degradation</keyword>
<dbReference type="AlphaFoldDB" id="A0A418Q635"/>
<comment type="caution">
    <text evidence="2">Lacks conserved residue(s) required for the propagation of feature annotation.</text>
</comment>
<dbReference type="PROSITE" id="PS51635">
    <property type="entry name" value="PNPLA"/>
    <property type="match status" value="1"/>
</dbReference>
<dbReference type="SUPFAM" id="SSF52151">
    <property type="entry name" value="FabD/lysophospholipase-like"/>
    <property type="match status" value="1"/>
</dbReference>
<evidence type="ECO:0000256" key="2">
    <source>
        <dbReference type="PROSITE-ProRule" id="PRU01161"/>
    </source>
</evidence>
<feature type="active site" description="Proton acceptor" evidence="2">
    <location>
        <position position="152"/>
    </location>
</feature>
<dbReference type="Pfam" id="PF19890">
    <property type="entry name" value="DUF6363"/>
    <property type="match status" value="1"/>
</dbReference>
<keyword evidence="5" id="KW-1185">Reference proteome</keyword>
<proteinExistence type="predicted"/>
<dbReference type="InterPro" id="IPR037483">
    <property type="entry name" value="YjjU-like"/>
</dbReference>
<evidence type="ECO:0000313" key="5">
    <source>
        <dbReference type="Proteomes" id="UP000285278"/>
    </source>
</evidence>
<dbReference type="InterPro" id="IPR016035">
    <property type="entry name" value="Acyl_Trfase/lysoPLipase"/>
</dbReference>
<evidence type="ECO:0000256" key="1">
    <source>
        <dbReference type="ARBA" id="ARBA00023098"/>
    </source>
</evidence>
<accession>A0A418Q635</accession>
<gene>
    <name evidence="4" type="ORF">D3M95_08555</name>
</gene>
<dbReference type="GO" id="GO:0016042">
    <property type="term" value="P:lipid catabolic process"/>
    <property type="evidence" value="ECO:0007669"/>
    <property type="project" value="UniProtKB-UniRule"/>
</dbReference>
<dbReference type="CDD" id="cd07208">
    <property type="entry name" value="Pat_hypo_Ecoli_yjju_like"/>
    <property type="match status" value="1"/>
</dbReference>
<dbReference type="OrthoDB" id="4080114at2"/>
<dbReference type="InterPro" id="IPR045943">
    <property type="entry name" value="DUF6363"/>
</dbReference>
<dbReference type="InterPro" id="IPR002641">
    <property type="entry name" value="PNPLA_dom"/>
</dbReference>
<keyword evidence="2" id="KW-0378">Hydrolase</keyword>
<evidence type="ECO:0000259" key="3">
    <source>
        <dbReference type="PROSITE" id="PS51635"/>
    </source>
</evidence>
<feature type="short sequence motif" description="DGA/G" evidence="2">
    <location>
        <begin position="152"/>
        <end position="154"/>
    </location>
</feature>
<feature type="domain" description="PNPLA" evidence="3">
    <location>
        <begin position="1"/>
        <end position="167"/>
    </location>
</feature>
<organism evidence="4 5">
    <name type="scientific">Corynebacterium falsenii</name>
    <dbReference type="NCBI Taxonomy" id="108486"/>
    <lineage>
        <taxon>Bacteria</taxon>
        <taxon>Bacillati</taxon>
        <taxon>Actinomycetota</taxon>
        <taxon>Actinomycetes</taxon>
        <taxon>Mycobacteriales</taxon>
        <taxon>Corynebacteriaceae</taxon>
        <taxon>Corynebacterium</taxon>
    </lineage>
</organism>